<dbReference type="InterPro" id="IPR004498">
    <property type="entry name" value="Ribosomal_PrmA_MeTrfase"/>
</dbReference>
<sequence length="301" mass="32354">MEWTAITVTTTTAASEAVAQIFADLALGGVQIDDQATNPELDAQTVQVTAYIPGTRPATGLVDQVRKRVGRLADFGLPEGAGTVQTTTIDDSQWTKVWEQYYHAVRLTRYLTVAPRWEDYTPQQPGEIVLRLDPGQAFGTGTHPTTRLVLQLLEGVVRGGERVLDVGTGSGVLAVAAERLGAAAVLATDIDDVAVASAEQNIALNPVHHIRVIASDLLQAVPRTEPFDLVLANILPDVLERLVPQVPTVLDSHGQVILSGILVRKEADVRTWLAHTGFHVTMTVTDGQWVALLAQRTEGVA</sequence>
<keyword evidence="3 6" id="KW-0489">Methyltransferase</keyword>
<feature type="binding site" evidence="6">
    <location>
        <position position="233"/>
    </location>
    <ligand>
        <name>S-adenosyl-L-methionine</name>
        <dbReference type="ChEBI" id="CHEBI:59789"/>
    </ligand>
</feature>
<keyword evidence="5 6" id="KW-0949">S-adenosyl-L-methionine</keyword>
<dbReference type="PIRSF" id="PIRSF000401">
    <property type="entry name" value="RPL11_MTase"/>
    <property type="match status" value="1"/>
</dbReference>
<dbReference type="HAMAP" id="MF_00735">
    <property type="entry name" value="Methyltr_PrmA"/>
    <property type="match status" value="1"/>
</dbReference>
<dbReference type="GO" id="GO:0032259">
    <property type="term" value="P:methylation"/>
    <property type="evidence" value="ECO:0007669"/>
    <property type="project" value="UniProtKB-KW"/>
</dbReference>
<dbReference type="PANTHER" id="PTHR43648:SF1">
    <property type="entry name" value="ELECTRON TRANSFER FLAVOPROTEIN BETA SUBUNIT LYSINE METHYLTRANSFERASE"/>
    <property type="match status" value="1"/>
</dbReference>
<dbReference type="Proteomes" id="UP000051789">
    <property type="component" value="Unassembled WGS sequence"/>
</dbReference>
<keyword evidence="7" id="KW-0687">Ribonucleoprotein</keyword>
<name>A0A0R2CIS2_9LACO</name>
<dbReference type="Pfam" id="PF06325">
    <property type="entry name" value="PrmA"/>
    <property type="match status" value="1"/>
</dbReference>
<dbReference type="Gene3D" id="3.40.50.150">
    <property type="entry name" value="Vaccinia Virus protein VP39"/>
    <property type="match status" value="1"/>
</dbReference>
<protein>
    <recommendedName>
        <fullName evidence="6">Ribosomal protein L11 methyltransferase</fullName>
        <shortName evidence="6">L11 Mtase</shortName>
        <ecNumber evidence="6">2.1.1.-</ecNumber>
    </recommendedName>
</protein>
<evidence type="ECO:0000313" key="7">
    <source>
        <dbReference type="EMBL" id="KRM88156.1"/>
    </source>
</evidence>
<dbReference type="GO" id="GO:0005737">
    <property type="term" value="C:cytoplasm"/>
    <property type="evidence" value="ECO:0007669"/>
    <property type="project" value="UniProtKB-SubCell"/>
</dbReference>
<dbReference type="EMBL" id="AYZK01000001">
    <property type="protein sequence ID" value="KRM88156.1"/>
    <property type="molecule type" value="Genomic_DNA"/>
</dbReference>
<feature type="binding site" evidence="6">
    <location>
        <position position="167"/>
    </location>
    <ligand>
        <name>S-adenosyl-L-methionine</name>
        <dbReference type="ChEBI" id="CHEBI:59789"/>
    </ligand>
</feature>
<dbReference type="InterPro" id="IPR029063">
    <property type="entry name" value="SAM-dependent_MTases_sf"/>
</dbReference>
<dbReference type="InterPro" id="IPR050078">
    <property type="entry name" value="Ribosomal_L11_MeTrfase_PrmA"/>
</dbReference>
<dbReference type="CDD" id="cd02440">
    <property type="entry name" value="AdoMet_MTases"/>
    <property type="match status" value="1"/>
</dbReference>
<dbReference type="PATRIC" id="fig|1423810.4.peg.451"/>
<comment type="subcellular location">
    <subcellularLocation>
        <location evidence="6">Cytoplasm</location>
    </subcellularLocation>
</comment>
<accession>A0A0R2CIS2</accession>
<evidence type="ECO:0000256" key="5">
    <source>
        <dbReference type="ARBA" id="ARBA00022691"/>
    </source>
</evidence>
<dbReference type="SUPFAM" id="SSF53335">
    <property type="entry name" value="S-adenosyl-L-methionine-dependent methyltransferases"/>
    <property type="match status" value="1"/>
</dbReference>
<evidence type="ECO:0000256" key="1">
    <source>
        <dbReference type="ARBA" id="ARBA00009741"/>
    </source>
</evidence>
<evidence type="ECO:0000256" key="4">
    <source>
        <dbReference type="ARBA" id="ARBA00022679"/>
    </source>
</evidence>
<comment type="function">
    <text evidence="6">Methylates ribosomal protein L11.</text>
</comment>
<comment type="catalytic activity">
    <reaction evidence="6">
        <text>L-lysyl-[protein] + 3 S-adenosyl-L-methionine = N(6),N(6),N(6)-trimethyl-L-lysyl-[protein] + 3 S-adenosyl-L-homocysteine + 3 H(+)</text>
        <dbReference type="Rhea" id="RHEA:54192"/>
        <dbReference type="Rhea" id="RHEA-COMP:9752"/>
        <dbReference type="Rhea" id="RHEA-COMP:13826"/>
        <dbReference type="ChEBI" id="CHEBI:15378"/>
        <dbReference type="ChEBI" id="CHEBI:29969"/>
        <dbReference type="ChEBI" id="CHEBI:57856"/>
        <dbReference type="ChEBI" id="CHEBI:59789"/>
        <dbReference type="ChEBI" id="CHEBI:61961"/>
    </reaction>
</comment>
<dbReference type="OrthoDB" id="9785995at2"/>
<feature type="binding site" evidence="6">
    <location>
        <position position="146"/>
    </location>
    <ligand>
        <name>S-adenosyl-L-methionine</name>
        <dbReference type="ChEBI" id="CHEBI:59789"/>
    </ligand>
</feature>
<dbReference type="RefSeq" id="WP_054749454.1">
    <property type="nucleotide sequence ID" value="NZ_AYZK01000001.1"/>
</dbReference>
<gene>
    <name evidence="6" type="primary">prmA</name>
    <name evidence="7" type="ORF">FD19_GL000445</name>
</gene>
<reference evidence="7 8" key="1">
    <citation type="journal article" date="2015" name="Genome Announc.">
        <title>Expanding the biotechnology potential of lactobacilli through comparative genomics of 213 strains and associated genera.</title>
        <authorList>
            <person name="Sun Z."/>
            <person name="Harris H.M."/>
            <person name="McCann A."/>
            <person name="Guo C."/>
            <person name="Argimon S."/>
            <person name="Zhang W."/>
            <person name="Yang X."/>
            <person name="Jeffery I.B."/>
            <person name="Cooney J.C."/>
            <person name="Kagawa T.F."/>
            <person name="Liu W."/>
            <person name="Song Y."/>
            <person name="Salvetti E."/>
            <person name="Wrobel A."/>
            <person name="Rasinkangas P."/>
            <person name="Parkhill J."/>
            <person name="Rea M.C."/>
            <person name="O'Sullivan O."/>
            <person name="Ritari J."/>
            <person name="Douillard F.P."/>
            <person name="Paul Ross R."/>
            <person name="Yang R."/>
            <person name="Briner A.E."/>
            <person name="Felis G.E."/>
            <person name="de Vos W.M."/>
            <person name="Barrangou R."/>
            <person name="Klaenhammer T.R."/>
            <person name="Caufield P.W."/>
            <person name="Cui Y."/>
            <person name="Zhang H."/>
            <person name="O'Toole P.W."/>
        </authorList>
    </citation>
    <scope>NUCLEOTIDE SEQUENCE [LARGE SCALE GENOMIC DNA]</scope>
    <source>
        <strain evidence="7 8">DSM 22698</strain>
    </source>
</reference>
<comment type="caution">
    <text evidence="7">The sequence shown here is derived from an EMBL/GenBank/DDBJ whole genome shotgun (WGS) entry which is preliminary data.</text>
</comment>
<dbReference type="NCBIfam" id="TIGR00406">
    <property type="entry name" value="prmA"/>
    <property type="match status" value="1"/>
</dbReference>
<dbReference type="GO" id="GO:0005840">
    <property type="term" value="C:ribosome"/>
    <property type="evidence" value="ECO:0007669"/>
    <property type="project" value="UniProtKB-KW"/>
</dbReference>
<evidence type="ECO:0000256" key="3">
    <source>
        <dbReference type="ARBA" id="ARBA00022603"/>
    </source>
</evidence>
<feature type="binding site" evidence="6">
    <location>
        <position position="189"/>
    </location>
    <ligand>
        <name>S-adenosyl-L-methionine</name>
        <dbReference type="ChEBI" id="CHEBI:59789"/>
    </ligand>
</feature>
<evidence type="ECO:0000256" key="6">
    <source>
        <dbReference type="HAMAP-Rule" id="MF_00735"/>
    </source>
</evidence>
<dbReference type="STRING" id="1423810.FD19_GL000445"/>
<evidence type="ECO:0000313" key="8">
    <source>
        <dbReference type="Proteomes" id="UP000051789"/>
    </source>
</evidence>
<organism evidence="7 8">
    <name type="scientific">Lacticaseibacillus thailandensis DSM 22698 = JCM 13996</name>
    <dbReference type="NCBI Taxonomy" id="1423810"/>
    <lineage>
        <taxon>Bacteria</taxon>
        <taxon>Bacillati</taxon>
        <taxon>Bacillota</taxon>
        <taxon>Bacilli</taxon>
        <taxon>Lactobacillales</taxon>
        <taxon>Lactobacillaceae</taxon>
        <taxon>Lacticaseibacillus</taxon>
    </lineage>
</organism>
<dbReference type="GO" id="GO:0016279">
    <property type="term" value="F:protein-lysine N-methyltransferase activity"/>
    <property type="evidence" value="ECO:0007669"/>
    <property type="project" value="RHEA"/>
</dbReference>
<keyword evidence="4 6" id="KW-0808">Transferase</keyword>
<dbReference type="AlphaFoldDB" id="A0A0R2CIS2"/>
<keyword evidence="8" id="KW-1185">Reference proteome</keyword>
<evidence type="ECO:0000256" key="2">
    <source>
        <dbReference type="ARBA" id="ARBA00022490"/>
    </source>
</evidence>
<comment type="similarity">
    <text evidence="1 6">Belongs to the methyltransferase superfamily. PrmA family.</text>
</comment>
<keyword evidence="2 6" id="KW-0963">Cytoplasm</keyword>
<proteinExistence type="inferred from homology"/>
<keyword evidence="7" id="KW-0689">Ribosomal protein</keyword>
<dbReference type="EC" id="2.1.1.-" evidence="6"/>
<dbReference type="PANTHER" id="PTHR43648">
    <property type="entry name" value="ELECTRON TRANSFER FLAVOPROTEIN BETA SUBUNIT LYSINE METHYLTRANSFERASE"/>
    <property type="match status" value="1"/>
</dbReference>